<dbReference type="Proteomes" id="UP000286392">
    <property type="component" value="Unassembled WGS sequence"/>
</dbReference>
<reference evidence="23 25" key="3">
    <citation type="journal article" date="2019" name="Nat. Med.">
        <title>A library of human gut bacterial isolates paired with longitudinal multiomics data enables mechanistic microbiome research.</title>
        <authorList>
            <person name="Poyet M."/>
            <person name="Groussin M."/>
            <person name="Gibbons S.M."/>
            <person name="Avila-Pacheco J."/>
            <person name="Jiang X."/>
            <person name="Kearney S.M."/>
            <person name="Perrotta A.R."/>
            <person name="Berdy B."/>
            <person name="Zhao S."/>
            <person name="Lieberman T.D."/>
            <person name="Swanson P.K."/>
            <person name="Smith M."/>
            <person name="Roesemann S."/>
            <person name="Alexander J.E."/>
            <person name="Rich S.A."/>
            <person name="Livny J."/>
            <person name="Vlamakis H."/>
            <person name="Clish C."/>
            <person name="Bullock K."/>
            <person name="Deik A."/>
            <person name="Scott J."/>
            <person name="Pierce K.A."/>
            <person name="Xavier R.J."/>
            <person name="Alm E.J."/>
        </authorList>
    </citation>
    <scope>NUCLEOTIDE SEQUENCE [LARGE SCALE GENOMIC DNA]</scope>
    <source>
        <strain evidence="4 25">BIOML-A110</strain>
        <strain evidence="3 26">BIOML-A122</strain>
        <strain evidence="1 27">BIOML-A9</strain>
        <strain evidence="5 23">BIOML-A98</strain>
    </source>
</reference>
<dbReference type="Proteomes" id="UP001181239">
    <property type="component" value="Unassembled WGS sequence"/>
</dbReference>
<dbReference type="Proteomes" id="UP000462015">
    <property type="component" value="Unassembled WGS sequence"/>
</dbReference>
<name>A0A1H7K7E6_PHOVU</name>
<dbReference type="Proteomes" id="UP000283713">
    <property type="component" value="Unassembled WGS sequence"/>
</dbReference>
<evidence type="ECO:0000313" key="5">
    <source>
        <dbReference type="EMBL" id="KAB6638533.1"/>
    </source>
</evidence>
<evidence type="ECO:0000313" key="10">
    <source>
        <dbReference type="EMBL" id="MDU0239489.1"/>
    </source>
</evidence>
<evidence type="ECO:0000313" key="17">
    <source>
        <dbReference type="EMBL" id="TSE48555.1"/>
    </source>
</evidence>
<evidence type="ECO:0000313" key="9">
    <source>
        <dbReference type="EMBL" id="MDB0851579.1"/>
    </source>
</evidence>
<evidence type="ECO:0000313" key="2">
    <source>
        <dbReference type="EMBL" id="KAB5441636.1"/>
    </source>
</evidence>
<reference evidence="9" key="9">
    <citation type="submission" date="2023-01" db="EMBL/GenBank/DDBJ databases">
        <title>Human gut microbiome strain richness.</title>
        <authorList>
            <person name="Chen-Liaw A."/>
        </authorList>
    </citation>
    <scope>NUCLEOTIDE SEQUENCE</scope>
    <source>
        <strain evidence="9">H9_m1001271B151109d0_201107</strain>
    </source>
</reference>
<evidence type="ECO:0000313" key="7">
    <source>
        <dbReference type="EMBL" id="MCG0338754.1"/>
    </source>
</evidence>
<dbReference type="EMBL" id="WCXA01000006">
    <property type="protein sequence ID" value="KAB3865192.1"/>
    <property type="molecule type" value="Genomic_DNA"/>
</dbReference>
<dbReference type="Proteomes" id="UP000758576">
    <property type="component" value="Unassembled WGS sequence"/>
</dbReference>
<dbReference type="Proteomes" id="UP000261278">
    <property type="component" value="Unassembled WGS sequence"/>
</dbReference>
<evidence type="ECO:0000313" key="21">
    <source>
        <dbReference type="Proteomes" id="UP000286392"/>
    </source>
</evidence>
<dbReference type="Proteomes" id="UP000470332">
    <property type="component" value="Unassembled WGS sequence"/>
</dbReference>
<dbReference type="EMBL" id="QSSN01000006">
    <property type="protein sequence ID" value="RGL87179.1"/>
    <property type="molecule type" value="Genomic_DNA"/>
</dbReference>
<reference evidence="18 19" key="1">
    <citation type="submission" date="2018-08" db="EMBL/GenBank/DDBJ databases">
        <title>A genome reference for cultivated species of the human gut microbiota.</title>
        <authorList>
            <person name="Zou Y."/>
            <person name="Xue W."/>
            <person name="Luo G."/>
        </authorList>
    </citation>
    <scope>NUCLEOTIDE SEQUENCE [LARGE SCALE GENOMIC DNA]</scope>
    <source>
        <strain evidence="16 21">AF39-8AT</strain>
        <strain evidence="15 20">AM09-18</strain>
        <strain evidence="14 19">AM16-6</strain>
        <strain evidence="13 18">TF05-18</strain>
    </source>
</reference>
<reference evidence="7" key="8">
    <citation type="submission" date="2022-01" db="EMBL/GenBank/DDBJ databases">
        <authorList>
            <person name="Mingchao X."/>
        </authorList>
    </citation>
    <scope>NUCLEOTIDE SEQUENCE</scope>
    <source>
        <strain evidence="7">Bv4372</strain>
    </source>
</reference>
<dbReference type="Proteomes" id="UP001181258">
    <property type="component" value="Unassembled WGS sequence"/>
</dbReference>
<evidence type="ECO:0000313" key="6">
    <source>
        <dbReference type="EMBL" id="MBV3487099.1"/>
    </source>
</evidence>
<dbReference type="EMBL" id="QROB01000002">
    <property type="protein sequence ID" value="RHK90567.1"/>
    <property type="molecule type" value="Genomic_DNA"/>
</dbReference>
<evidence type="ECO:0000313" key="1">
    <source>
        <dbReference type="EMBL" id="KAB3865192.1"/>
    </source>
</evidence>
<dbReference type="EMBL" id="WDAL01000007">
    <property type="protein sequence ID" value="KAB6638533.1"/>
    <property type="molecule type" value="Genomic_DNA"/>
</dbReference>
<dbReference type="Proteomes" id="UP001210999">
    <property type="component" value="Unassembled WGS sequence"/>
</dbReference>
<proteinExistence type="predicted"/>
<evidence type="ECO:0000313" key="16">
    <source>
        <dbReference type="EMBL" id="RHK90567.1"/>
    </source>
</evidence>
<evidence type="ECO:0000313" key="4">
    <source>
        <dbReference type="EMBL" id="KAB6576001.1"/>
    </source>
</evidence>
<evidence type="ECO:0000313" key="27">
    <source>
        <dbReference type="Proteomes" id="UP000470332"/>
    </source>
</evidence>
<organism evidence="10 29">
    <name type="scientific">Phocaeicola vulgatus</name>
    <name type="common">Bacteroides vulgatus</name>
    <dbReference type="NCBI Taxonomy" id="821"/>
    <lineage>
        <taxon>Bacteria</taxon>
        <taxon>Pseudomonadati</taxon>
        <taxon>Bacteroidota</taxon>
        <taxon>Bacteroidia</taxon>
        <taxon>Bacteroidales</taxon>
        <taxon>Bacteroidaceae</taxon>
        <taxon>Phocaeicola</taxon>
    </lineage>
</organism>
<dbReference type="EMBL" id="RWHZ01000026">
    <property type="protein sequence ID" value="TSE48555.1"/>
    <property type="molecule type" value="Genomic_DNA"/>
</dbReference>
<dbReference type="EMBL" id="JAHOGA010000001">
    <property type="protein sequence ID" value="MBV3487099.1"/>
    <property type="molecule type" value="Genomic_DNA"/>
</dbReference>
<protein>
    <submittedName>
        <fullName evidence="10">Uncharacterized protein</fullName>
    </submittedName>
</protein>
<dbReference type="Proteomes" id="UP000462885">
    <property type="component" value="Unassembled WGS sequence"/>
</dbReference>
<dbReference type="EMBL" id="JABDSH010000084">
    <property type="protein sequence ID" value="NMW37271.1"/>
    <property type="molecule type" value="Genomic_DNA"/>
</dbReference>
<sequence length="127" mass="14548">MIEARALVSINFLNLSENYDFMSRWLGVYDKYAKLLKGSSDAVVKDGSGKIPESANDKVDLTNKHLALQAILAEYGQKLNKSHLYSETVGLSEAHDIRRKCFSALQMNIKSKRYRNKRRSRCCKKPY</sequence>
<dbReference type="EMBL" id="JAKKWZ010000002">
    <property type="protein sequence ID" value="MCG0338754.1"/>
    <property type="molecule type" value="Genomic_DNA"/>
</dbReference>
<evidence type="ECO:0000313" key="25">
    <source>
        <dbReference type="Proteomes" id="UP000462922"/>
    </source>
</evidence>
<dbReference type="Proteomes" id="UP000555193">
    <property type="component" value="Unassembled WGS sequence"/>
</dbReference>
<evidence type="ECO:0000313" key="29">
    <source>
        <dbReference type="Proteomes" id="UP001181239"/>
    </source>
</evidence>
<evidence type="ECO:0000313" key="23">
    <source>
        <dbReference type="Proteomes" id="UP000462015"/>
    </source>
</evidence>
<evidence type="ECO:0000313" key="22">
    <source>
        <dbReference type="Proteomes" id="UP000408523"/>
    </source>
</evidence>
<evidence type="ECO:0000313" key="20">
    <source>
        <dbReference type="Proteomes" id="UP000283958"/>
    </source>
</evidence>
<evidence type="ECO:0000313" key="24">
    <source>
        <dbReference type="Proteomes" id="UP000462885"/>
    </source>
</evidence>
<evidence type="ECO:0000313" key="26">
    <source>
        <dbReference type="Proteomes" id="UP000469427"/>
    </source>
</evidence>
<reference evidence="6" key="6">
    <citation type="submission" date="2021-06" db="EMBL/GenBank/DDBJ databases">
        <title>Collection of gut derived symbiotic bacterial strains cultured from healthy donors.</title>
        <authorList>
            <person name="Lin H."/>
            <person name="Littmann E."/>
            <person name="Pamer E.G."/>
        </authorList>
    </citation>
    <scope>NUCLEOTIDE SEQUENCE</scope>
    <source>
        <strain evidence="6">MSK.19.85</strain>
    </source>
</reference>
<dbReference type="Proteomes" id="UP000408523">
    <property type="component" value="Unassembled WGS sequence"/>
</dbReference>
<evidence type="ECO:0000313" key="19">
    <source>
        <dbReference type="Proteomes" id="UP000283713"/>
    </source>
</evidence>
<dbReference type="RefSeq" id="WP_007843438.1">
    <property type="nucleotide sequence ID" value="NZ_BAABYE010000001.1"/>
</dbReference>
<reference evidence="2 24" key="4">
    <citation type="submission" date="2019-10" db="EMBL/GenBank/DDBJ databases">
        <title>Genome Sequence and Assembly of iSURF_14.</title>
        <authorList>
            <person name="Wucher B.R."/>
            <person name="Ruoff K.L."/>
            <person name="Price C.E."/>
            <person name="Valls R.R."/>
            <person name="O'Toole G.A."/>
        </authorList>
    </citation>
    <scope>NUCLEOTIDE SEQUENCE [LARGE SCALE GENOMIC DNA]</scope>
    <source>
        <strain evidence="2 24">ANK132K_3B</strain>
    </source>
</reference>
<dbReference type="EMBL" id="WDAX01000006">
    <property type="protein sequence ID" value="KAB6576001.1"/>
    <property type="molecule type" value="Genomic_DNA"/>
</dbReference>
<dbReference type="AlphaFoldDB" id="A0A1H7K7E6"/>
<evidence type="ECO:0000313" key="8">
    <source>
        <dbReference type="EMBL" id="MCG4687769.1"/>
    </source>
</evidence>
<reference evidence="17 22" key="2">
    <citation type="journal article" date="2019" name="Nat. Commun.">
        <title>Gram positive-like bacteriocins with broad spectrum anti-Bacteroidales activity encoded on mobile elements of the human gut microbiota.</title>
        <authorList>
            <person name="Bechon N."/>
            <person name="Coyne M.J.Jr."/>
            <person name="Laclare-Mceneany V."/>
            <person name="Chatzidaki-Livanis M."/>
            <person name="Ghigo J.-M."/>
            <person name="Comstock L.E."/>
        </authorList>
    </citation>
    <scope>NUCLEOTIDE SEQUENCE [LARGE SCALE GENOMIC DNA]</scope>
    <source>
        <strain evidence="17 22">CL01T12C17</strain>
    </source>
</reference>
<dbReference type="EMBL" id="JAQKEI010000009">
    <property type="protein sequence ID" value="MDB0851579.1"/>
    <property type="molecule type" value="Genomic_DNA"/>
</dbReference>
<accession>A0A1H7K7E6</accession>
<dbReference type="EMBL" id="JAKNGO010000005">
    <property type="protein sequence ID" value="MCG4687769.1"/>
    <property type="molecule type" value="Genomic_DNA"/>
</dbReference>
<dbReference type="Proteomes" id="UP001200843">
    <property type="component" value="Unassembled WGS sequence"/>
</dbReference>
<dbReference type="Proteomes" id="UP000462922">
    <property type="component" value="Unassembled WGS sequence"/>
</dbReference>
<evidence type="ECO:0000313" key="14">
    <source>
        <dbReference type="EMBL" id="RHH78946.1"/>
    </source>
</evidence>
<reference evidence="11" key="10">
    <citation type="submission" date="2023-10" db="EMBL/GenBank/DDBJ databases">
        <title>Genome of potential pathogenic bacteria in Crohn's disease.</title>
        <authorList>
            <person name="Rodriguez-Palacios A."/>
        </authorList>
    </citation>
    <scope>NUCLEOTIDE SEQUENCE</scope>
    <source>
        <strain evidence="11">CavFT-hAR107</strain>
    </source>
</reference>
<reference evidence="12 28" key="5">
    <citation type="submission" date="2020-04" db="EMBL/GenBank/DDBJ databases">
        <title>A novel gut-associated lysogenic phage, Bacteroides phage BV01, alters the host transcriptome and bile acid metabolism in Bacteroides vulgatus.</title>
        <authorList>
            <person name="Campbell D.E."/>
            <person name="Ly L."/>
            <person name="Ridlon J.M."/>
            <person name="Hsiao A."/>
            <person name="Degnan P.H."/>
        </authorList>
    </citation>
    <scope>NUCLEOTIDE SEQUENCE [LARGE SCALE GENOMIC DNA]</scope>
    <source>
        <strain evidence="12 28">VPI-4506</strain>
    </source>
</reference>
<evidence type="ECO:0000313" key="12">
    <source>
        <dbReference type="EMBL" id="NMW37271.1"/>
    </source>
</evidence>
<dbReference type="EMBL" id="JAWDET010000006">
    <property type="protein sequence ID" value="MDU0239489.1"/>
    <property type="molecule type" value="Genomic_DNA"/>
</dbReference>
<dbReference type="Proteomes" id="UP000283958">
    <property type="component" value="Unassembled WGS sequence"/>
</dbReference>
<dbReference type="EMBL" id="QRKA01000013">
    <property type="protein sequence ID" value="RHH78946.1"/>
    <property type="molecule type" value="Genomic_DNA"/>
</dbReference>
<evidence type="ECO:0000313" key="18">
    <source>
        <dbReference type="Proteomes" id="UP000261278"/>
    </source>
</evidence>
<dbReference type="EMBL" id="QRMN01000003">
    <property type="protein sequence ID" value="RHJ80390.1"/>
    <property type="molecule type" value="Genomic_DNA"/>
</dbReference>
<dbReference type="Proteomes" id="UP000469427">
    <property type="component" value="Unassembled WGS sequence"/>
</dbReference>
<evidence type="ECO:0000313" key="3">
    <source>
        <dbReference type="EMBL" id="KAB6527990.1"/>
    </source>
</evidence>
<dbReference type="EMBL" id="WDBI01000008">
    <property type="protein sequence ID" value="KAB6527990.1"/>
    <property type="molecule type" value="Genomic_DNA"/>
</dbReference>
<reference evidence="10" key="11">
    <citation type="submission" date="2023-10" db="EMBL/GenBank/DDBJ databases">
        <title>Genome of Potential pathogenic bacteria in Crohn's disease.</title>
        <authorList>
            <person name="Rodriguez-Palacios A."/>
        </authorList>
    </citation>
    <scope>NUCLEOTIDE SEQUENCE</scope>
    <source>
        <strain evidence="10">CavFT-hAR11</strain>
    </source>
</reference>
<dbReference type="EMBL" id="WCIF01000002">
    <property type="protein sequence ID" value="KAB5441636.1"/>
    <property type="molecule type" value="Genomic_DNA"/>
</dbReference>
<gene>
    <name evidence="16" type="ORF">DW043_02535</name>
    <name evidence="15" type="ORF">DW105_02065</name>
    <name evidence="14" type="ORF">DW193_10230</name>
    <name evidence="13" type="ORF">DXC44_07065</name>
    <name evidence="17" type="ORF">EH214_02196</name>
    <name evidence="2" type="ORF">F9Z94_03150</name>
    <name evidence="1" type="ORF">GAS37_04100</name>
    <name evidence="5" type="ORF">GAY12_04525</name>
    <name evidence="4" type="ORF">GAY76_03935</name>
    <name evidence="3" type="ORF">GAY98_07190</name>
    <name evidence="12" type="ORF">HKQ54_14265</name>
    <name evidence="6" type="ORF">KSX14_00300</name>
    <name evidence="8" type="ORF">L0N01_03990</name>
    <name evidence="7" type="ORF">L4X52_01925</name>
    <name evidence="9" type="ORF">PL594_08685</name>
    <name evidence="10" type="ORF">RVH43_02245</name>
    <name evidence="11" type="ORF">RVY68_22435</name>
</gene>
<reference evidence="8" key="7">
    <citation type="submission" date="2022-01" db="EMBL/GenBank/DDBJ databases">
        <title>Collection of gut derived symbiotic bacterial strains cultured from healthy donors.</title>
        <authorList>
            <person name="Lin H."/>
            <person name="Kohout C."/>
            <person name="Waligurski E."/>
            <person name="Pamer E.G."/>
        </authorList>
    </citation>
    <scope>NUCLEOTIDE SEQUENCE</scope>
    <source>
        <strain evidence="8">DFI.6.72</strain>
    </source>
</reference>
<evidence type="ECO:0000313" key="13">
    <source>
        <dbReference type="EMBL" id="RGL87179.1"/>
    </source>
</evidence>
<evidence type="ECO:0000313" key="15">
    <source>
        <dbReference type="EMBL" id="RHJ80390.1"/>
    </source>
</evidence>
<dbReference type="EMBL" id="JAWDHD010000013">
    <property type="protein sequence ID" value="MDU0251337.1"/>
    <property type="molecule type" value="Genomic_DNA"/>
</dbReference>
<dbReference type="GeneID" id="5301253"/>
<evidence type="ECO:0000313" key="11">
    <source>
        <dbReference type="EMBL" id="MDU0251337.1"/>
    </source>
</evidence>
<dbReference type="Proteomes" id="UP001201179">
    <property type="component" value="Unassembled WGS sequence"/>
</dbReference>
<comment type="caution">
    <text evidence="10">The sequence shown here is derived from an EMBL/GenBank/DDBJ whole genome shotgun (WGS) entry which is preliminary data.</text>
</comment>
<evidence type="ECO:0000313" key="28">
    <source>
        <dbReference type="Proteomes" id="UP000555193"/>
    </source>
</evidence>